<feature type="chain" id="PRO_5023909840" description="Curlin associated repeat-containing protein" evidence="2">
    <location>
        <begin position="20"/>
        <end position="498"/>
    </location>
</feature>
<reference evidence="3 4" key="1">
    <citation type="submission" date="2019-08" db="EMBL/GenBank/DDBJ databases">
        <title>Draft genome sequence of Ulvibacter marinus type strain NBRC 109484.</title>
        <authorList>
            <person name="Kawano K."/>
            <person name="Ushijima N."/>
            <person name="Kihara M."/>
            <person name="Itoh H."/>
        </authorList>
    </citation>
    <scope>NUCLEOTIDE SEQUENCE [LARGE SCALE GENOMIC DNA]</scope>
    <source>
        <strain evidence="3 4">NBRC 109484</strain>
    </source>
</reference>
<dbReference type="Proteomes" id="UP000326509">
    <property type="component" value="Unassembled WGS sequence"/>
</dbReference>
<protein>
    <recommendedName>
        <fullName evidence="5">Curlin associated repeat-containing protein</fullName>
    </recommendedName>
</protein>
<comment type="caution">
    <text evidence="3">The sequence shown here is derived from an EMBL/GenBank/DDBJ whole genome shotgun (WGS) entry which is preliminary data.</text>
</comment>
<evidence type="ECO:0000256" key="1">
    <source>
        <dbReference type="SAM" id="MobiDB-lite"/>
    </source>
</evidence>
<dbReference type="OrthoDB" id="931766at2"/>
<feature type="region of interest" description="Disordered" evidence="1">
    <location>
        <begin position="152"/>
        <end position="172"/>
    </location>
</feature>
<gene>
    <name evidence="3" type="ORF">ULMA_21110</name>
</gene>
<evidence type="ECO:0000256" key="2">
    <source>
        <dbReference type="SAM" id="SignalP"/>
    </source>
</evidence>
<dbReference type="AlphaFoldDB" id="A0A5J4J2B6"/>
<feature type="region of interest" description="Disordered" evidence="1">
    <location>
        <begin position="380"/>
        <end position="413"/>
    </location>
</feature>
<dbReference type="EMBL" id="BKCG01000005">
    <property type="protein sequence ID" value="GER60003.1"/>
    <property type="molecule type" value="Genomic_DNA"/>
</dbReference>
<keyword evidence="2" id="KW-0732">Signal</keyword>
<feature type="signal peptide" evidence="2">
    <location>
        <begin position="1"/>
        <end position="19"/>
    </location>
</feature>
<sequence length="498" mass="51220">MKKVILGATALLMCAAVNAQVTDTKGATSSNSTVVAAKAGAAVDANTGESIQNGDDNRVMVRQAGARMSVRTVQNNGSGTGGNLAQVWQTGEVMPGPSGLENAVEVLQSGSLNESTSIQEGNYNDALTRQGQNDDASSGNRALIRQGTGNQAENNFAGIDQDGTDNQAQTQQTYDNSDAWTQQVGNRNWSRINQNAGPNGSDGHLASVEQDGDDNASDVMQSGAGARNSATAVQVGNDNYAKQTQTTDAVQGGVGNSALANQGYGSISAPLIGSIWSGQLLAVDDVANGAFSGDGSFAGIAFQNQSGSENTAESHQFGADGVDGNYSEQNQGGSNNDAFVVQNAYGNPAGGANYARQDQDSNATNSEAGIAQNGFNHKAYQRQSGDDNNAMSTQRGNGNILNTYQDGNSNRATTAQRGADNQILLVQRGGHSYGVTQNLPNGTPVGSPHAGNVVDVLQLGPDGDFSTDGIDCVIPDAMTPMDTPDMGNFTIDAPCDGC</sequence>
<dbReference type="RefSeq" id="WP_151674459.1">
    <property type="nucleotide sequence ID" value="NZ_BKCG01000005.1"/>
</dbReference>
<feature type="region of interest" description="Disordered" evidence="1">
    <location>
        <begin position="307"/>
        <end position="344"/>
    </location>
</feature>
<feature type="compositionally biased region" description="Polar residues" evidence="1">
    <location>
        <begin position="381"/>
        <end position="413"/>
    </location>
</feature>
<organism evidence="3 4">
    <name type="scientific">Patiriisocius marinus</name>
    <dbReference type="NCBI Taxonomy" id="1397112"/>
    <lineage>
        <taxon>Bacteria</taxon>
        <taxon>Pseudomonadati</taxon>
        <taxon>Bacteroidota</taxon>
        <taxon>Flavobacteriia</taxon>
        <taxon>Flavobacteriales</taxon>
        <taxon>Flavobacteriaceae</taxon>
        <taxon>Patiriisocius</taxon>
    </lineage>
</organism>
<evidence type="ECO:0008006" key="5">
    <source>
        <dbReference type="Google" id="ProtNLM"/>
    </source>
</evidence>
<evidence type="ECO:0000313" key="3">
    <source>
        <dbReference type="EMBL" id="GER60003.1"/>
    </source>
</evidence>
<accession>A0A5J4J2B6</accession>
<name>A0A5J4J2B6_9FLAO</name>
<feature type="compositionally biased region" description="Polar residues" evidence="1">
    <location>
        <begin position="326"/>
        <end position="337"/>
    </location>
</feature>
<proteinExistence type="predicted"/>
<evidence type="ECO:0000313" key="4">
    <source>
        <dbReference type="Proteomes" id="UP000326509"/>
    </source>
</evidence>
<feature type="region of interest" description="Disordered" evidence="1">
    <location>
        <begin position="190"/>
        <end position="227"/>
    </location>
</feature>
<keyword evidence="4" id="KW-1185">Reference proteome</keyword>